<evidence type="ECO:0000259" key="2">
    <source>
        <dbReference type="Pfam" id="PF20047"/>
    </source>
</evidence>
<feature type="transmembrane region" description="Helical" evidence="1">
    <location>
        <begin position="313"/>
        <end position="335"/>
    </location>
</feature>
<dbReference type="RefSeq" id="WP_268114264.1">
    <property type="nucleotide sequence ID" value="NZ_CP113524.1"/>
</dbReference>
<feature type="transmembrane region" description="Helical" evidence="1">
    <location>
        <begin position="20"/>
        <end position="42"/>
    </location>
</feature>
<keyword evidence="1" id="KW-0472">Membrane</keyword>
<dbReference type="Pfam" id="PF20047">
    <property type="entry name" value="DUF6449"/>
    <property type="match status" value="1"/>
</dbReference>
<evidence type="ECO:0000313" key="4">
    <source>
        <dbReference type="Proteomes" id="UP001163115"/>
    </source>
</evidence>
<feature type="transmembrane region" description="Helical" evidence="1">
    <location>
        <begin position="68"/>
        <end position="89"/>
    </location>
</feature>
<dbReference type="Proteomes" id="UP001163115">
    <property type="component" value="Chromosome"/>
</dbReference>
<keyword evidence="1" id="KW-0812">Transmembrane</keyword>
<feature type="transmembrane region" description="Helical" evidence="1">
    <location>
        <begin position="178"/>
        <end position="201"/>
    </location>
</feature>
<feature type="transmembrane region" description="Helical" evidence="1">
    <location>
        <begin position="109"/>
        <end position="140"/>
    </location>
</feature>
<organism evidence="3 4">
    <name type="scientific">Lacrimispora xylanolytica</name>
    <dbReference type="NCBI Taxonomy" id="29375"/>
    <lineage>
        <taxon>Bacteria</taxon>
        <taxon>Bacillati</taxon>
        <taxon>Bacillota</taxon>
        <taxon>Clostridia</taxon>
        <taxon>Lachnospirales</taxon>
        <taxon>Lachnospiraceae</taxon>
        <taxon>Lacrimispora</taxon>
    </lineage>
</organism>
<evidence type="ECO:0000256" key="1">
    <source>
        <dbReference type="SAM" id="Phobius"/>
    </source>
</evidence>
<feature type="transmembrane region" description="Helical" evidence="1">
    <location>
        <begin position="245"/>
        <end position="267"/>
    </location>
</feature>
<dbReference type="InterPro" id="IPR045611">
    <property type="entry name" value="DUF6449"/>
</dbReference>
<gene>
    <name evidence="3" type="ORF">OW255_12350</name>
</gene>
<keyword evidence="1" id="KW-1133">Transmembrane helix</keyword>
<evidence type="ECO:0000313" key="3">
    <source>
        <dbReference type="EMBL" id="WAJ22367.1"/>
    </source>
</evidence>
<feature type="domain" description="DUF6449" evidence="2">
    <location>
        <begin position="470"/>
        <end position="618"/>
    </location>
</feature>
<feature type="transmembrane region" description="Helical" evidence="1">
    <location>
        <begin position="347"/>
        <end position="363"/>
    </location>
</feature>
<reference evidence="3" key="1">
    <citation type="submission" date="2022-11" db="EMBL/GenBank/DDBJ databases">
        <title>Lacrimispora xylanolytica sy1, complete genome.</title>
        <authorList>
            <person name="Choi S."/>
        </authorList>
    </citation>
    <scope>NUCLEOTIDE SEQUENCE</scope>
    <source>
        <strain evidence="3">Sy1</strain>
    </source>
</reference>
<sequence>MTSRSLFFNLLKEDVKQRLWSVALTFILFFFALPVGVALTVGDKFNDELSRRNLLASVEKWMSFQNGYLVAIIILLSLIMAVTSFSYLHSRQKVDFYHSIPVNRKNLFWANYFNGIFIVIASYAINLIFSYGVAAVNGILTPEIAGIGIKSFCLFMLHYFLLYTVTVVAMMLTGNILVGILGTLVFEFYGSSVFAVLELCYQHFFNTSYSGSKSLFTLMLNKTSPLFLFMANVEEMRPGRSVEGVALRIVVVCVITVILALLSFLLYKKRGSEAAGKAMAFHISMPIIRIPIVILASLSGSLFFWLVHSTLGWAVFGLICGLLLSHCAIEIIYHFDFRKLFCNWKQMILCGVLAAAVFSSFRYDIFGYDRYVPAKDSIKHVGISFRNTNDWINYGEIIAPEDDLSDFEWKYMSSDDYLFNHMELKDIEPVLTLVEESIKAMKENPRFDRELQPMEDGGQYTRFYSFSVKYTLKNGKTIYRTYDIPRALLSQEVVQIYENPEFRQAVYPILTQTIDNTAGVKVGRGGQMSIVSLDRNGTDKAMTDKLLLTYQEELMNLKVDTMQKENPIASIQFITKQQAELTKLKSDTNNKWEYNYIIEKGYYPIYPSFVKTLDLLREYNIDVDSWNDLSQIKEINIDKIQFNSDEMTTEELEAPYMTITDPDEIKQIMNVATLEEYSSMNPFTDSEYASIIFSAVTSYGGSRIEISYSIPRNKLPDFLKNEFQSIINDR</sequence>
<proteinExistence type="predicted"/>
<accession>A0ABY7A798</accession>
<protein>
    <submittedName>
        <fullName evidence="3">DUF6449 domain-containing protein</fullName>
    </submittedName>
</protein>
<dbReference type="EMBL" id="CP113524">
    <property type="protein sequence ID" value="WAJ22367.1"/>
    <property type="molecule type" value="Genomic_DNA"/>
</dbReference>
<keyword evidence="4" id="KW-1185">Reference proteome</keyword>
<name>A0ABY7A798_9FIRM</name>
<feature type="transmembrane region" description="Helical" evidence="1">
    <location>
        <begin position="287"/>
        <end position="307"/>
    </location>
</feature>